<reference evidence="1" key="2">
    <citation type="submission" date="2025-08" db="UniProtKB">
        <authorList>
            <consortium name="Ensembl"/>
        </authorList>
    </citation>
    <scope>IDENTIFICATION</scope>
</reference>
<name>A0A8D3C3J3_SCOMX</name>
<dbReference type="AlphaFoldDB" id="A0A8D3C3J3"/>
<proteinExistence type="predicted"/>
<reference evidence="1" key="1">
    <citation type="submission" date="2023-05" db="EMBL/GenBank/DDBJ databases">
        <title>High-quality long-read genome of Scophthalmus maximus.</title>
        <authorList>
            <person name="Lien S."/>
            <person name="Martinez P."/>
        </authorList>
    </citation>
    <scope>NUCLEOTIDE SEQUENCE [LARGE SCALE GENOMIC DNA]</scope>
</reference>
<dbReference type="Proteomes" id="UP000694558">
    <property type="component" value="Chromosome 4"/>
</dbReference>
<organism evidence="1 2">
    <name type="scientific">Scophthalmus maximus</name>
    <name type="common">Turbot</name>
    <name type="synonym">Psetta maxima</name>
    <dbReference type="NCBI Taxonomy" id="52904"/>
    <lineage>
        <taxon>Eukaryota</taxon>
        <taxon>Metazoa</taxon>
        <taxon>Chordata</taxon>
        <taxon>Craniata</taxon>
        <taxon>Vertebrata</taxon>
        <taxon>Euteleostomi</taxon>
        <taxon>Actinopterygii</taxon>
        <taxon>Neopterygii</taxon>
        <taxon>Teleostei</taxon>
        <taxon>Neoteleostei</taxon>
        <taxon>Acanthomorphata</taxon>
        <taxon>Carangaria</taxon>
        <taxon>Pleuronectiformes</taxon>
        <taxon>Pleuronectoidei</taxon>
        <taxon>Scophthalmidae</taxon>
        <taxon>Scophthalmus</taxon>
    </lineage>
</organism>
<accession>A0A8D3C3J3</accession>
<dbReference type="Ensembl" id="ENSSMAT00000049058.1">
    <property type="protein sequence ID" value="ENSSMAP00000041851.1"/>
    <property type="gene ID" value="ENSSMAG00000030320.1"/>
</dbReference>
<sequence>MNPQIHTSATLNPFNVLKTQYPSQLGLKSDFFMSPPLSPGTDSFVHNFDSDTSLASPSDCFLTATDVGLLQARAGNPIDRLYSMQTSYFAS</sequence>
<evidence type="ECO:0000313" key="1">
    <source>
        <dbReference type="Ensembl" id="ENSSMAP00000041851.1"/>
    </source>
</evidence>
<protein>
    <submittedName>
        <fullName evidence="1">Uncharacterized protein</fullName>
    </submittedName>
</protein>
<evidence type="ECO:0000313" key="2">
    <source>
        <dbReference type="Proteomes" id="UP000694558"/>
    </source>
</evidence>